<evidence type="ECO:0000256" key="1">
    <source>
        <dbReference type="ARBA" id="ARBA00004123"/>
    </source>
</evidence>
<dbReference type="FunFam" id="3.90.190.10:FF:000065">
    <property type="entry name" value="Dual specificity protein phosphatase 3"/>
    <property type="match status" value="1"/>
</dbReference>
<evidence type="ECO:0000256" key="4">
    <source>
        <dbReference type="ARBA" id="ARBA00013064"/>
    </source>
</evidence>
<dbReference type="Proteomes" id="UP000886611">
    <property type="component" value="Unassembled WGS sequence"/>
</dbReference>
<evidence type="ECO:0000256" key="5">
    <source>
        <dbReference type="ARBA" id="ARBA00013081"/>
    </source>
</evidence>
<evidence type="ECO:0000313" key="23">
    <source>
        <dbReference type="EMBL" id="KAG2460595.1"/>
    </source>
</evidence>
<proteinExistence type="inferred from homology"/>
<evidence type="ECO:0000256" key="20">
    <source>
        <dbReference type="PIRSR" id="PIRSR620405-1"/>
    </source>
</evidence>
<evidence type="ECO:0000256" key="3">
    <source>
        <dbReference type="ARBA" id="ARBA00008601"/>
    </source>
</evidence>
<evidence type="ECO:0000256" key="15">
    <source>
        <dbReference type="ARBA" id="ARBA00048336"/>
    </source>
</evidence>
<dbReference type="PROSITE" id="PS00383">
    <property type="entry name" value="TYR_PHOSPHATASE_1"/>
    <property type="match status" value="1"/>
</dbReference>
<dbReference type="InterPro" id="IPR020405">
    <property type="entry name" value="Atypical_DUSP_subfamA"/>
</dbReference>
<evidence type="ECO:0000256" key="11">
    <source>
        <dbReference type="ARBA" id="ARBA00023212"/>
    </source>
</evidence>
<dbReference type="EC" id="3.1.3.48" evidence="4"/>
<sequence>MVVSPLRYSDSEHVTVVSVLGGLVNNKTDALSSDGSAPHLTATYWTYFCDHPQNPESPRLAFTSLIALFLSPSLRRLGTAKRQQQQLAEDDRALRWRWRRAEMRRRPDSHLTRVRPLRRQSLMKRSLSSTEAPAGAVMSDFQISVQELNELLSNGSGFYSLPSQHCNEVYPRIYVGNAFVAQNVMRLQRLGVTHILNAAEGNSFMHVNTNADFYAGTGICYHGIKANDTEHFDLSAFFEEAADFIDKALAHKEGRVYVHCREGYSRSPTLVIAYLMLRHKMDVKTALATVRHKREIGPNDGFLRQLCQLNERLAKEGKIKTK</sequence>
<dbReference type="InterPro" id="IPR000340">
    <property type="entry name" value="Dual-sp_phosphatase_cat-dom"/>
</dbReference>
<evidence type="ECO:0000256" key="18">
    <source>
        <dbReference type="ARBA" id="ARBA00073905"/>
    </source>
</evidence>
<dbReference type="InterPro" id="IPR000387">
    <property type="entry name" value="Tyr_Pase_dom"/>
</dbReference>
<keyword evidence="11" id="KW-0206">Cytoskeleton</keyword>
<evidence type="ECO:0000256" key="16">
    <source>
        <dbReference type="ARBA" id="ARBA00056294"/>
    </source>
</evidence>
<feature type="domain" description="Tyrosine specific protein phosphatases" evidence="22">
    <location>
        <begin position="235"/>
        <end position="294"/>
    </location>
</feature>
<feature type="non-terminal residue" evidence="23">
    <location>
        <position position="322"/>
    </location>
</feature>
<dbReference type="InterPro" id="IPR020422">
    <property type="entry name" value="TYR_PHOSPHATASE_DUAL_dom"/>
</dbReference>
<comment type="subcellular location">
    <subcellularLocation>
        <location evidence="2">Cytoplasm</location>
        <location evidence="2">Cytoskeleton</location>
        <location evidence="2">Flagellum axoneme</location>
    </subcellularLocation>
    <subcellularLocation>
        <location evidence="1">Nucleus</location>
    </subcellularLocation>
</comment>
<dbReference type="GO" id="GO:0004725">
    <property type="term" value="F:protein tyrosine phosphatase activity"/>
    <property type="evidence" value="ECO:0007669"/>
    <property type="project" value="UniProtKB-EC"/>
</dbReference>
<dbReference type="Gene3D" id="3.90.190.10">
    <property type="entry name" value="Protein tyrosine phosphatase superfamily"/>
    <property type="match status" value="1"/>
</dbReference>
<dbReference type="PANTHER" id="PTHR45682">
    <property type="entry name" value="AGAP008228-PA"/>
    <property type="match status" value="1"/>
</dbReference>
<comment type="catalytic activity">
    <reaction evidence="14">
        <text>O-phospho-L-seryl-[protein] + H2O = L-seryl-[protein] + phosphate</text>
        <dbReference type="Rhea" id="RHEA:20629"/>
        <dbReference type="Rhea" id="RHEA-COMP:9863"/>
        <dbReference type="Rhea" id="RHEA-COMP:11604"/>
        <dbReference type="ChEBI" id="CHEBI:15377"/>
        <dbReference type="ChEBI" id="CHEBI:29999"/>
        <dbReference type="ChEBI" id="CHEBI:43474"/>
        <dbReference type="ChEBI" id="CHEBI:83421"/>
        <dbReference type="EC" id="3.1.3.16"/>
    </reaction>
</comment>
<feature type="active site" description="Phosphocysteine intermediate" evidence="20">
    <location>
        <position position="260"/>
    </location>
</feature>
<dbReference type="GO" id="GO:0005737">
    <property type="term" value="C:cytoplasm"/>
    <property type="evidence" value="ECO:0007669"/>
    <property type="project" value="TreeGrafter"/>
</dbReference>
<keyword evidence="8" id="KW-0282">Flagellum</keyword>
<dbReference type="EMBL" id="JAATIS010004753">
    <property type="protein sequence ID" value="KAG2460595.1"/>
    <property type="molecule type" value="Genomic_DNA"/>
</dbReference>
<evidence type="ECO:0000256" key="19">
    <source>
        <dbReference type="ARBA" id="ARBA00078016"/>
    </source>
</evidence>
<dbReference type="Pfam" id="PF00782">
    <property type="entry name" value="DSPc"/>
    <property type="match status" value="1"/>
</dbReference>
<dbReference type="PANTHER" id="PTHR45682:SF1">
    <property type="entry name" value="DUAL SPECIFICITY PROTEIN PHOSPHATASE 3"/>
    <property type="match status" value="1"/>
</dbReference>
<reference evidence="23 24" key="1">
    <citation type="journal article" date="2021" name="Cell">
        <title>Tracing the genetic footprints of vertebrate landing in non-teleost ray-finned fishes.</title>
        <authorList>
            <person name="Bi X."/>
            <person name="Wang K."/>
            <person name="Yang L."/>
            <person name="Pan H."/>
            <person name="Jiang H."/>
            <person name="Wei Q."/>
            <person name="Fang M."/>
            <person name="Yu H."/>
            <person name="Zhu C."/>
            <person name="Cai Y."/>
            <person name="He Y."/>
            <person name="Gan X."/>
            <person name="Zeng H."/>
            <person name="Yu D."/>
            <person name="Zhu Y."/>
            <person name="Jiang H."/>
            <person name="Qiu Q."/>
            <person name="Yang H."/>
            <person name="Zhang Y.E."/>
            <person name="Wang W."/>
            <person name="Zhu M."/>
            <person name="He S."/>
            <person name="Zhang G."/>
        </authorList>
    </citation>
    <scope>NUCLEOTIDE SEQUENCE [LARGE SCALE GENOMIC DNA]</scope>
    <source>
        <strain evidence="23">Bchr_013</strain>
    </source>
</reference>
<accession>A0A8X7X2K9</accession>
<comment type="similarity">
    <text evidence="3">Belongs to the protein-tyrosine phosphatase family. Non-receptor class dual specificity subfamily.</text>
</comment>
<comment type="subunit">
    <text evidence="17">Microtubule inner protein component of sperm flagellar doublet microtubules. Interacts with VRK3; this interaction activates DUSP3 phosphatase activity.</text>
</comment>
<dbReference type="PROSITE" id="PS50054">
    <property type="entry name" value="TYR_PHOSPHATASE_DUAL"/>
    <property type="match status" value="1"/>
</dbReference>
<evidence type="ECO:0000256" key="12">
    <source>
        <dbReference type="ARBA" id="ARBA00023242"/>
    </source>
</evidence>
<dbReference type="InterPro" id="IPR016130">
    <property type="entry name" value="Tyr_Pase_AS"/>
</dbReference>
<evidence type="ECO:0000256" key="13">
    <source>
        <dbReference type="ARBA" id="ARBA00023273"/>
    </source>
</evidence>
<evidence type="ECO:0000256" key="14">
    <source>
        <dbReference type="ARBA" id="ARBA00047761"/>
    </source>
</evidence>
<name>A0A8X7X2K9_POLSE</name>
<evidence type="ECO:0000259" key="22">
    <source>
        <dbReference type="PROSITE" id="PS50056"/>
    </source>
</evidence>
<evidence type="ECO:0000256" key="6">
    <source>
        <dbReference type="ARBA" id="ARBA00022490"/>
    </source>
</evidence>
<evidence type="ECO:0000256" key="17">
    <source>
        <dbReference type="ARBA" id="ARBA00063692"/>
    </source>
</evidence>
<evidence type="ECO:0000313" key="24">
    <source>
        <dbReference type="Proteomes" id="UP000886611"/>
    </source>
</evidence>
<organism evidence="23 24">
    <name type="scientific">Polypterus senegalus</name>
    <name type="common">Senegal bichir</name>
    <dbReference type="NCBI Taxonomy" id="55291"/>
    <lineage>
        <taxon>Eukaryota</taxon>
        <taxon>Metazoa</taxon>
        <taxon>Chordata</taxon>
        <taxon>Craniata</taxon>
        <taxon>Vertebrata</taxon>
        <taxon>Euteleostomi</taxon>
        <taxon>Actinopterygii</taxon>
        <taxon>Polypteriformes</taxon>
        <taxon>Polypteridae</taxon>
        <taxon>Polypterus</taxon>
    </lineage>
</organism>
<dbReference type="GO" id="GO:0004722">
    <property type="term" value="F:protein serine/threonine phosphatase activity"/>
    <property type="evidence" value="ECO:0007669"/>
    <property type="project" value="UniProtKB-EC"/>
</dbReference>
<dbReference type="GO" id="GO:0071364">
    <property type="term" value="P:cellular response to epidermal growth factor stimulus"/>
    <property type="evidence" value="ECO:0007669"/>
    <property type="project" value="UniProtKB-ARBA"/>
</dbReference>
<evidence type="ECO:0000256" key="9">
    <source>
        <dbReference type="ARBA" id="ARBA00022912"/>
    </source>
</evidence>
<evidence type="ECO:0000256" key="2">
    <source>
        <dbReference type="ARBA" id="ARBA00004611"/>
    </source>
</evidence>
<dbReference type="SMART" id="SM00195">
    <property type="entry name" value="DSPc"/>
    <property type="match status" value="1"/>
</dbReference>
<dbReference type="EC" id="3.1.3.16" evidence="5"/>
<gene>
    <name evidence="23" type="primary">Dusp3</name>
    <name evidence="23" type="ORF">GTO96_0010798</name>
</gene>
<comment type="caution">
    <text evidence="23">The sequence shown here is derived from an EMBL/GenBank/DDBJ whole genome shotgun (WGS) entry which is preliminary data.</text>
</comment>
<keyword evidence="9" id="KW-0904">Protein phosphatase</keyword>
<comment type="catalytic activity">
    <reaction evidence="15">
        <text>O-phospho-L-threonyl-[protein] + H2O = L-threonyl-[protein] + phosphate</text>
        <dbReference type="Rhea" id="RHEA:47004"/>
        <dbReference type="Rhea" id="RHEA-COMP:11060"/>
        <dbReference type="Rhea" id="RHEA-COMP:11605"/>
        <dbReference type="ChEBI" id="CHEBI:15377"/>
        <dbReference type="ChEBI" id="CHEBI:30013"/>
        <dbReference type="ChEBI" id="CHEBI:43474"/>
        <dbReference type="ChEBI" id="CHEBI:61977"/>
        <dbReference type="EC" id="3.1.3.16"/>
    </reaction>
</comment>
<protein>
    <recommendedName>
        <fullName evidence="18">Dual specificity protein phosphatase 3</fullName>
        <ecNumber evidence="5">3.1.3.16</ecNumber>
        <ecNumber evidence="4">3.1.3.48</ecNumber>
    </recommendedName>
    <alternativeName>
        <fullName evidence="19">Vaccinia H1-related phosphatase</fullName>
    </alternativeName>
</protein>
<keyword evidence="12" id="KW-0539">Nucleus</keyword>
<dbReference type="PRINTS" id="PR01909">
    <property type="entry name" value="ADSPHPHTASEA"/>
</dbReference>
<dbReference type="SUPFAM" id="SSF52799">
    <property type="entry name" value="(Phosphotyrosine protein) phosphatases II"/>
    <property type="match status" value="1"/>
</dbReference>
<evidence type="ECO:0000256" key="10">
    <source>
        <dbReference type="ARBA" id="ARBA00023069"/>
    </source>
</evidence>
<dbReference type="AlphaFoldDB" id="A0A8X7X2K9"/>
<dbReference type="CDD" id="cd14579">
    <property type="entry name" value="DUSP3"/>
    <property type="match status" value="1"/>
</dbReference>
<dbReference type="PRINTS" id="PR01908">
    <property type="entry name" value="ADSPHPHTASE"/>
</dbReference>
<feature type="non-terminal residue" evidence="23">
    <location>
        <position position="1"/>
    </location>
</feature>
<evidence type="ECO:0000256" key="7">
    <source>
        <dbReference type="ARBA" id="ARBA00022801"/>
    </source>
</evidence>
<dbReference type="GO" id="GO:0051893">
    <property type="term" value="P:regulation of focal adhesion assembly"/>
    <property type="evidence" value="ECO:0007669"/>
    <property type="project" value="UniProtKB-ARBA"/>
</dbReference>
<keyword evidence="24" id="KW-1185">Reference proteome</keyword>
<evidence type="ECO:0000256" key="8">
    <source>
        <dbReference type="ARBA" id="ARBA00022846"/>
    </source>
</evidence>
<dbReference type="GO" id="GO:0033549">
    <property type="term" value="F:MAP kinase phosphatase activity"/>
    <property type="evidence" value="ECO:0007669"/>
    <property type="project" value="TreeGrafter"/>
</dbReference>
<keyword evidence="13" id="KW-0966">Cell projection</keyword>
<keyword evidence="6" id="KW-0963">Cytoplasm</keyword>
<feature type="domain" description="Tyrosine-protein phosphatase" evidence="21">
    <location>
        <begin position="165"/>
        <end position="315"/>
    </location>
</feature>
<dbReference type="InterPro" id="IPR029021">
    <property type="entry name" value="Prot-tyrosine_phosphatase-like"/>
</dbReference>
<comment type="function">
    <text evidence="16">Shows activity both for tyrosine-protein phosphate and serine-protein phosphate, but displays a strong preference toward phosphotyrosines. Specifically dephosphorylates and inactivates ERK1 and ERK2.</text>
</comment>
<evidence type="ECO:0000259" key="21">
    <source>
        <dbReference type="PROSITE" id="PS50054"/>
    </source>
</evidence>
<dbReference type="GO" id="GO:0043409">
    <property type="term" value="P:negative regulation of MAPK cascade"/>
    <property type="evidence" value="ECO:0007669"/>
    <property type="project" value="TreeGrafter"/>
</dbReference>
<dbReference type="PROSITE" id="PS50056">
    <property type="entry name" value="TYR_PHOSPHATASE_2"/>
    <property type="match status" value="1"/>
</dbReference>
<dbReference type="GO" id="GO:0005634">
    <property type="term" value="C:nucleus"/>
    <property type="evidence" value="ECO:0007669"/>
    <property type="project" value="UniProtKB-SubCell"/>
</dbReference>
<dbReference type="GO" id="GO:0008138">
    <property type="term" value="F:protein tyrosine/serine/threonine phosphatase activity"/>
    <property type="evidence" value="ECO:0007669"/>
    <property type="project" value="InterPro"/>
</dbReference>
<keyword evidence="10" id="KW-0969">Cilium</keyword>
<keyword evidence="7" id="KW-0378">Hydrolase</keyword>